<keyword evidence="1" id="KW-0472">Membrane</keyword>
<evidence type="ECO:0000313" key="2">
    <source>
        <dbReference type="EMBL" id="RKN41707.1"/>
    </source>
</evidence>
<name>A0A3A9Z300_9ACTN</name>
<keyword evidence="1" id="KW-0812">Transmembrane</keyword>
<reference evidence="2 3" key="1">
    <citation type="journal article" date="2014" name="Int. J. Syst. Evol. Microbiol.">
        <title>Streptomyces hoynatensis sp. nov., isolated from deep marine sediment.</title>
        <authorList>
            <person name="Veyisoglu A."/>
            <person name="Sahin N."/>
        </authorList>
    </citation>
    <scope>NUCLEOTIDE SEQUENCE [LARGE SCALE GENOMIC DNA]</scope>
    <source>
        <strain evidence="2 3">KCTC 29097</strain>
    </source>
</reference>
<feature type="transmembrane region" description="Helical" evidence="1">
    <location>
        <begin position="85"/>
        <end position="109"/>
    </location>
</feature>
<comment type="caution">
    <text evidence="2">The sequence shown here is derived from an EMBL/GenBank/DDBJ whole genome shotgun (WGS) entry which is preliminary data.</text>
</comment>
<keyword evidence="1" id="KW-1133">Transmembrane helix</keyword>
<evidence type="ECO:0000256" key="1">
    <source>
        <dbReference type="SAM" id="Phobius"/>
    </source>
</evidence>
<keyword evidence="3" id="KW-1185">Reference proteome</keyword>
<gene>
    <name evidence="2" type="ORF">D7294_14625</name>
</gene>
<organism evidence="2 3">
    <name type="scientific">Streptomyces hoynatensis</name>
    <dbReference type="NCBI Taxonomy" id="1141874"/>
    <lineage>
        <taxon>Bacteria</taxon>
        <taxon>Bacillati</taxon>
        <taxon>Actinomycetota</taxon>
        <taxon>Actinomycetes</taxon>
        <taxon>Kitasatosporales</taxon>
        <taxon>Streptomycetaceae</taxon>
        <taxon>Streptomyces</taxon>
    </lineage>
</organism>
<dbReference type="EMBL" id="RBAL01000007">
    <property type="protein sequence ID" value="RKN41707.1"/>
    <property type="molecule type" value="Genomic_DNA"/>
</dbReference>
<accession>A0A3A9Z300</accession>
<evidence type="ECO:0000313" key="3">
    <source>
        <dbReference type="Proteomes" id="UP000272474"/>
    </source>
</evidence>
<protein>
    <submittedName>
        <fullName evidence="2">Uncharacterized protein</fullName>
    </submittedName>
</protein>
<dbReference type="Proteomes" id="UP000272474">
    <property type="component" value="Unassembled WGS sequence"/>
</dbReference>
<dbReference type="AlphaFoldDB" id="A0A3A9Z300"/>
<proteinExistence type="predicted"/>
<sequence length="119" mass="11952">MDADGALTLVAALATAALLVLGVLAKRDALASVAAAPALVGAVIAVRSATDTEGLARIYVEDELGRSGDEVDALLATLKGYSAAAGVWLVVAGFLLALAAALTAGLFAYRKARLRSRNG</sequence>